<feature type="domain" description="RCK N-terminal" evidence="2">
    <location>
        <begin position="309"/>
        <end position="447"/>
    </location>
</feature>
<dbReference type="PROSITE" id="PS51202">
    <property type="entry name" value="RCK_C"/>
    <property type="match status" value="1"/>
</dbReference>
<dbReference type="AlphaFoldDB" id="A0A3N6MGH4"/>
<dbReference type="Gene3D" id="1.10.287.70">
    <property type="match status" value="1"/>
</dbReference>
<evidence type="ECO:0000259" key="2">
    <source>
        <dbReference type="PROSITE" id="PS51201"/>
    </source>
</evidence>
<keyword evidence="5" id="KW-1185">Reference proteome</keyword>
<keyword evidence="1" id="KW-1133">Transmembrane helix</keyword>
<dbReference type="Gene3D" id="3.40.50.720">
    <property type="entry name" value="NAD(P)-binding Rossmann-like Domain"/>
    <property type="match status" value="2"/>
</dbReference>
<organism evidence="4 5">
    <name type="scientific">Natrarchaeobius chitinivorans</name>
    <dbReference type="NCBI Taxonomy" id="1679083"/>
    <lineage>
        <taxon>Archaea</taxon>
        <taxon>Methanobacteriati</taxon>
        <taxon>Methanobacteriota</taxon>
        <taxon>Stenosarchaea group</taxon>
        <taxon>Halobacteria</taxon>
        <taxon>Halobacteriales</taxon>
        <taxon>Natrialbaceae</taxon>
        <taxon>Natrarchaeobius</taxon>
    </lineage>
</organism>
<dbReference type="SUPFAM" id="SSF116726">
    <property type="entry name" value="TrkA C-terminal domain-like"/>
    <property type="match status" value="2"/>
</dbReference>
<dbReference type="PANTHER" id="PTHR43833:SF9">
    <property type="entry name" value="POTASSIUM CHANNEL PROTEIN YUGO-RELATED"/>
    <property type="match status" value="1"/>
</dbReference>
<proteinExistence type="predicted"/>
<reference evidence="4 5" key="1">
    <citation type="submission" date="2018-10" db="EMBL/GenBank/DDBJ databases">
        <title>Natrarchaeobius chitinivorans gen. nov., sp. nov., and Natrarchaeobius haloalkaliphilus sp. nov., alkaliphilic, chitin-utilizing haloarchaea from hypersaline alkaline lakes.</title>
        <authorList>
            <person name="Sorokin D.Y."/>
            <person name="Elcheninov A.G."/>
            <person name="Kostrikina N.A."/>
            <person name="Bale N.J."/>
            <person name="Sinninghe Damste J.S."/>
            <person name="Khijniak T.V."/>
            <person name="Kublanov I.V."/>
            <person name="Toshchakov S.V."/>
        </authorList>
    </citation>
    <scope>NUCLEOTIDE SEQUENCE [LARGE SCALE GENOMIC DNA]</scope>
    <source>
        <strain evidence="4 5">AArcht7</strain>
    </source>
</reference>
<feature type="transmembrane region" description="Helical" evidence="1">
    <location>
        <begin position="69"/>
        <end position="94"/>
    </location>
</feature>
<feature type="domain" description="RCK N-terminal" evidence="2">
    <location>
        <begin position="110"/>
        <end position="225"/>
    </location>
</feature>
<dbReference type="OrthoDB" id="43518at2157"/>
<dbReference type="PROSITE" id="PS51201">
    <property type="entry name" value="RCK_N"/>
    <property type="match status" value="2"/>
</dbReference>
<evidence type="ECO:0000256" key="1">
    <source>
        <dbReference type="SAM" id="Phobius"/>
    </source>
</evidence>
<sequence>MVKLTRRLAVYVGSLFLLIGIYTLAYRWGMATYEGESRTWYQSLEIVVQSMTTTGYGQDAPWETLRMTALVVLIQVTGIAYIVVAIPQFVVPWLETLVEPAPPTEIDHLEDHVIVVGYTNLCDTLVDELEASGTPYVILEGDEDRARTLHEEGFRVLYGDSDSESALEAVGLADALAVVIDATERDTVRTTLTIEARDPEATVLALVADPEDARYFRYAGVDEVLSPRHRLGKALGDRLRDVISPDLETVELGADLDIHEFPVEPGLDLFGEPIAASRRLERTGATVLGAWVRGDFVTTLSEGVTVDENTSVLVAGTDAELEAVAERIGTPGVRYRMSSGPVVVLGGGLVGTTARGTLERDGVDTVSVAPDSGEGIDVVGDSTDEKTLLEAGIDEAETVIVALEADDDAILATLAARAIAPDVEIIAGAVTGASVNAIRTAGADYVLALPNVAGRMLTMRIFEHEVMTLEDRLHLVEVDAPELVGEELSAAEIRRESGCTVVALERRGELETDVDGTAFRGDDRLLVAGTDHQLDRFRERFGDEGQTE</sequence>
<dbReference type="InterPro" id="IPR036721">
    <property type="entry name" value="RCK_C_sf"/>
</dbReference>
<dbReference type="EMBL" id="REFZ01000001">
    <property type="protein sequence ID" value="RQH03164.1"/>
    <property type="molecule type" value="Genomic_DNA"/>
</dbReference>
<dbReference type="GO" id="GO:0008324">
    <property type="term" value="F:monoatomic cation transmembrane transporter activity"/>
    <property type="evidence" value="ECO:0007669"/>
    <property type="project" value="InterPro"/>
</dbReference>
<dbReference type="Gene3D" id="3.30.70.1450">
    <property type="entry name" value="Regulator of K+ conductance, C-terminal domain"/>
    <property type="match status" value="2"/>
</dbReference>
<dbReference type="SUPFAM" id="SSF51735">
    <property type="entry name" value="NAD(P)-binding Rossmann-fold domains"/>
    <property type="match status" value="2"/>
</dbReference>
<gene>
    <name evidence="4" type="ORF">EA472_00800</name>
</gene>
<dbReference type="Pfam" id="PF02080">
    <property type="entry name" value="TrkA_C"/>
    <property type="match status" value="1"/>
</dbReference>
<accession>A0A3N6MGH4</accession>
<evidence type="ECO:0000313" key="5">
    <source>
        <dbReference type="Proteomes" id="UP000281431"/>
    </source>
</evidence>
<dbReference type="PANTHER" id="PTHR43833">
    <property type="entry name" value="POTASSIUM CHANNEL PROTEIN 2-RELATED-RELATED"/>
    <property type="match status" value="1"/>
</dbReference>
<comment type="caution">
    <text evidence="4">The sequence shown here is derived from an EMBL/GenBank/DDBJ whole genome shotgun (WGS) entry which is preliminary data.</text>
</comment>
<dbReference type="SUPFAM" id="SSF81324">
    <property type="entry name" value="Voltage-gated potassium channels"/>
    <property type="match status" value="1"/>
</dbReference>
<dbReference type="InterPro" id="IPR036291">
    <property type="entry name" value="NAD(P)-bd_dom_sf"/>
</dbReference>
<dbReference type="InterPro" id="IPR006037">
    <property type="entry name" value="RCK_C"/>
</dbReference>
<feature type="transmembrane region" description="Helical" evidence="1">
    <location>
        <begin position="9"/>
        <end position="28"/>
    </location>
</feature>
<keyword evidence="1" id="KW-0472">Membrane</keyword>
<dbReference type="InterPro" id="IPR003148">
    <property type="entry name" value="RCK_N"/>
</dbReference>
<dbReference type="Proteomes" id="UP000281431">
    <property type="component" value="Unassembled WGS sequence"/>
</dbReference>
<evidence type="ECO:0000259" key="3">
    <source>
        <dbReference type="PROSITE" id="PS51202"/>
    </source>
</evidence>
<feature type="domain" description="RCK C-terminal" evidence="3">
    <location>
        <begin position="459"/>
        <end position="543"/>
    </location>
</feature>
<name>A0A3N6MGH4_NATCH</name>
<evidence type="ECO:0000313" key="4">
    <source>
        <dbReference type="EMBL" id="RQH03164.1"/>
    </source>
</evidence>
<dbReference type="GO" id="GO:0006813">
    <property type="term" value="P:potassium ion transport"/>
    <property type="evidence" value="ECO:0007669"/>
    <property type="project" value="InterPro"/>
</dbReference>
<protein>
    <submittedName>
        <fullName evidence="4">Potassium transporter TrkA</fullName>
    </submittedName>
</protein>
<dbReference type="InterPro" id="IPR050721">
    <property type="entry name" value="Trk_Ktr_HKT_K-transport"/>
</dbReference>
<dbReference type="Pfam" id="PF02254">
    <property type="entry name" value="TrkA_N"/>
    <property type="match status" value="2"/>
</dbReference>
<keyword evidence="1" id="KW-0812">Transmembrane</keyword>